<evidence type="ECO:0000256" key="1">
    <source>
        <dbReference type="SAM" id="MobiDB-lite"/>
    </source>
</evidence>
<dbReference type="InterPro" id="IPR018330">
    <property type="entry name" value="RecT_fam"/>
</dbReference>
<reference evidence="2" key="1">
    <citation type="submission" date="2021-12" db="EMBL/GenBank/DDBJ databases">
        <authorList>
            <person name="Criscuolo A."/>
        </authorList>
    </citation>
    <scope>NUCLEOTIDE SEQUENCE</scope>
    <source>
        <strain evidence="2">CIP111894</strain>
    </source>
</reference>
<evidence type="ECO:0000313" key="3">
    <source>
        <dbReference type="Proteomes" id="UP000838749"/>
    </source>
</evidence>
<dbReference type="Pfam" id="PF03837">
    <property type="entry name" value="RecT"/>
    <property type="match status" value="1"/>
</dbReference>
<dbReference type="Proteomes" id="UP000838749">
    <property type="component" value="Unassembled WGS sequence"/>
</dbReference>
<name>A0ABM9BII3_9BACL</name>
<accession>A0ABM9BII3</accession>
<proteinExistence type="predicted"/>
<dbReference type="InterPro" id="IPR004590">
    <property type="entry name" value="ssDNA_annealing_RecT"/>
</dbReference>
<dbReference type="RefSeq" id="WP_234540671.1">
    <property type="nucleotide sequence ID" value="NZ_CAKMAB010000040.1"/>
</dbReference>
<evidence type="ECO:0000313" key="2">
    <source>
        <dbReference type="EMBL" id="CAH1058810.1"/>
    </source>
</evidence>
<keyword evidence="3" id="KW-1185">Reference proteome</keyword>
<comment type="caution">
    <text evidence="2">The sequence shown here is derived from an EMBL/GenBank/DDBJ whole genome shotgun (WGS) entry which is preliminary data.</text>
</comment>
<dbReference type="NCBIfam" id="TIGR00616">
    <property type="entry name" value="rect"/>
    <property type="match status" value="1"/>
</dbReference>
<feature type="region of interest" description="Disordered" evidence="1">
    <location>
        <begin position="227"/>
        <end position="269"/>
    </location>
</feature>
<dbReference type="EMBL" id="CAKMAB010000040">
    <property type="protein sequence ID" value="CAH1058810.1"/>
    <property type="molecule type" value="Genomic_DNA"/>
</dbReference>
<protein>
    <submittedName>
        <fullName evidence="2">Protein RecT</fullName>
    </submittedName>
</protein>
<sequence length="269" mass="30265">MTNAQPNTQLATIHSNLEKLIDAKSEALPSGFNKTRFMQNCLTVLQDTNGIAECNAMSVARTMLKGAFLGLDFFNKECYAIIYGGSVEFQTDYKGEVKLAKKYSINKIKDIYAKLVRVGDEFNEMIEGGKQSISFKPLPFNDGEILGAFAIVLYEDGSMNYDTMSKKEIEEIKVNFSRKNKKTNEYSKAWVATPGEMYKKTILRRLCKNIELDFDTIEQKKAFEEAADMDFNQERERARPAQESPLNPKSTVIDGEFTEVGEGATDGAE</sequence>
<gene>
    <name evidence="2" type="primary">recT_2</name>
    <name evidence="2" type="ORF">PAECIP111894_04996</name>
</gene>
<organism evidence="2 3">
    <name type="scientific">Paenibacillus pseudetheri</name>
    <dbReference type="NCBI Taxonomy" id="2897682"/>
    <lineage>
        <taxon>Bacteria</taxon>
        <taxon>Bacillati</taxon>
        <taxon>Bacillota</taxon>
        <taxon>Bacilli</taxon>
        <taxon>Bacillales</taxon>
        <taxon>Paenibacillaceae</taxon>
        <taxon>Paenibacillus</taxon>
    </lineage>
</organism>